<sequence>MTRVLGFLRSLLDARALLHSLRILHFYNYSHVQQVRRMTIERGVRLAPNVSVRNGERVEIRAFAHIGERVSLWAGDRTGRIEIGEHSLIGPGTFLTAANYETLPDIVIDSQPKREADIVIGNDVWVGANSVVLPGVTIGDSTIVGAGSVVTKSLPAGALAAGVPAKVIGKRGESTRSGRAVQADRPEQNGRAGVDGTGRRPGSHPAGEQ</sequence>
<feature type="region of interest" description="Disordered" evidence="3">
    <location>
        <begin position="170"/>
        <end position="209"/>
    </location>
</feature>
<protein>
    <submittedName>
        <fullName evidence="4">Transferase</fullName>
    </submittedName>
</protein>
<dbReference type="CDD" id="cd04647">
    <property type="entry name" value="LbH_MAT_like"/>
    <property type="match status" value="1"/>
</dbReference>
<reference evidence="5" key="1">
    <citation type="submission" date="2016-07" db="EMBL/GenBank/DDBJ databases">
        <title>Frankia sp. NRRL B-16219 Genome sequencing.</title>
        <authorList>
            <person name="Ghodhbane-Gtari F."/>
            <person name="Swanson E."/>
            <person name="Gueddou A."/>
            <person name="Louati M."/>
            <person name="Nouioui I."/>
            <person name="Hezbri K."/>
            <person name="Abebe-Akele F."/>
            <person name="Simpson S."/>
            <person name="Morris K."/>
            <person name="Thomas K."/>
            <person name="Gtari M."/>
            <person name="Tisa L.S."/>
        </authorList>
    </citation>
    <scope>NUCLEOTIDE SEQUENCE [LARGE SCALE GENOMIC DNA]</scope>
    <source>
        <strain evidence="5">NRRL B-16219</strain>
    </source>
</reference>
<evidence type="ECO:0000256" key="2">
    <source>
        <dbReference type="ARBA" id="ARBA00022737"/>
    </source>
</evidence>
<dbReference type="Proteomes" id="UP000179769">
    <property type="component" value="Unassembled WGS sequence"/>
</dbReference>
<feature type="compositionally biased region" description="Basic and acidic residues" evidence="3">
    <location>
        <begin position="170"/>
        <end position="188"/>
    </location>
</feature>
<evidence type="ECO:0000313" key="5">
    <source>
        <dbReference type="Proteomes" id="UP000179769"/>
    </source>
</evidence>
<dbReference type="Pfam" id="PF00132">
    <property type="entry name" value="Hexapep"/>
    <property type="match status" value="1"/>
</dbReference>
<dbReference type="RefSeq" id="WP_071059153.1">
    <property type="nucleotide sequence ID" value="NZ_MAXA01000001.1"/>
</dbReference>
<dbReference type="PROSITE" id="PS00101">
    <property type="entry name" value="HEXAPEP_TRANSFERASES"/>
    <property type="match status" value="1"/>
</dbReference>
<dbReference type="AlphaFoldDB" id="A0A1S1RLR0"/>
<keyword evidence="1 4" id="KW-0808">Transferase</keyword>
<dbReference type="EMBL" id="MAXA01000001">
    <property type="protein sequence ID" value="OHV46751.1"/>
    <property type="molecule type" value="Genomic_DNA"/>
</dbReference>
<dbReference type="SUPFAM" id="SSF51161">
    <property type="entry name" value="Trimeric LpxA-like enzymes"/>
    <property type="match status" value="1"/>
</dbReference>
<dbReference type="InterPro" id="IPR011004">
    <property type="entry name" value="Trimer_LpxA-like_sf"/>
</dbReference>
<evidence type="ECO:0000256" key="3">
    <source>
        <dbReference type="SAM" id="MobiDB-lite"/>
    </source>
</evidence>
<keyword evidence="5" id="KW-1185">Reference proteome</keyword>
<comment type="caution">
    <text evidence="4">The sequence shown here is derived from an EMBL/GenBank/DDBJ whole genome shotgun (WGS) entry which is preliminary data.</text>
</comment>
<keyword evidence="2" id="KW-0677">Repeat</keyword>
<organism evidence="4 5">
    <name type="scientific">Parafrankia soli</name>
    <dbReference type="NCBI Taxonomy" id="2599596"/>
    <lineage>
        <taxon>Bacteria</taxon>
        <taxon>Bacillati</taxon>
        <taxon>Actinomycetota</taxon>
        <taxon>Actinomycetes</taxon>
        <taxon>Frankiales</taxon>
        <taxon>Frankiaceae</taxon>
        <taxon>Parafrankia</taxon>
    </lineage>
</organism>
<dbReference type="InterPro" id="IPR018357">
    <property type="entry name" value="Hexapep_transf_CS"/>
</dbReference>
<evidence type="ECO:0000313" key="4">
    <source>
        <dbReference type="EMBL" id="OHV46751.1"/>
    </source>
</evidence>
<dbReference type="PANTHER" id="PTHR23416">
    <property type="entry name" value="SIALIC ACID SYNTHASE-RELATED"/>
    <property type="match status" value="1"/>
</dbReference>
<name>A0A1S1RLR0_9ACTN</name>
<proteinExistence type="predicted"/>
<evidence type="ECO:0000256" key="1">
    <source>
        <dbReference type="ARBA" id="ARBA00022679"/>
    </source>
</evidence>
<dbReference type="GO" id="GO:0016740">
    <property type="term" value="F:transferase activity"/>
    <property type="evidence" value="ECO:0007669"/>
    <property type="project" value="UniProtKB-KW"/>
</dbReference>
<gene>
    <name evidence="4" type="ORF">BBK14_00230</name>
</gene>
<accession>A0A1S1RLR0</accession>
<dbReference type="InterPro" id="IPR051159">
    <property type="entry name" value="Hexapeptide_acetyltransf"/>
</dbReference>
<dbReference type="OrthoDB" id="2643438at2"/>
<dbReference type="InterPro" id="IPR001451">
    <property type="entry name" value="Hexapep"/>
</dbReference>
<dbReference type="Gene3D" id="2.160.10.10">
    <property type="entry name" value="Hexapeptide repeat proteins"/>
    <property type="match status" value="1"/>
</dbReference>